<dbReference type="PANTHER" id="PTHR31001:SF81">
    <property type="entry name" value="ZN(II)2CYS6 TRANSCRIPTION FACTOR"/>
    <property type="match status" value="1"/>
</dbReference>
<dbReference type="OrthoDB" id="2269373at2759"/>
<dbReference type="PROSITE" id="PS50048">
    <property type="entry name" value="ZN2_CY6_FUNGAL_2"/>
    <property type="match status" value="1"/>
</dbReference>
<dbReference type="Pfam" id="PF00172">
    <property type="entry name" value="Zn_clus"/>
    <property type="match status" value="1"/>
</dbReference>
<dbReference type="GO" id="GO:0000981">
    <property type="term" value="F:DNA-binding transcription factor activity, RNA polymerase II-specific"/>
    <property type="evidence" value="ECO:0007669"/>
    <property type="project" value="InterPro"/>
</dbReference>
<comment type="subcellular location">
    <subcellularLocation>
        <location evidence="1">Nucleus</location>
    </subcellularLocation>
</comment>
<dbReference type="InterPro" id="IPR036864">
    <property type="entry name" value="Zn2-C6_fun-type_DNA-bd_sf"/>
</dbReference>
<feature type="non-terminal residue" evidence="4">
    <location>
        <position position="1"/>
    </location>
</feature>
<organism evidence="4 5">
    <name type="scientific">Gymnopus androsaceus JB14</name>
    <dbReference type="NCBI Taxonomy" id="1447944"/>
    <lineage>
        <taxon>Eukaryota</taxon>
        <taxon>Fungi</taxon>
        <taxon>Dikarya</taxon>
        <taxon>Basidiomycota</taxon>
        <taxon>Agaricomycotina</taxon>
        <taxon>Agaricomycetes</taxon>
        <taxon>Agaricomycetidae</taxon>
        <taxon>Agaricales</taxon>
        <taxon>Marasmiineae</taxon>
        <taxon>Omphalotaceae</taxon>
        <taxon>Gymnopus</taxon>
    </lineage>
</organism>
<dbReference type="GO" id="GO:0008270">
    <property type="term" value="F:zinc ion binding"/>
    <property type="evidence" value="ECO:0007669"/>
    <property type="project" value="InterPro"/>
</dbReference>
<protein>
    <recommendedName>
        <fullName evidence="3">Zn(2)-C6 fungal-type domain-containing protein</fullName>
    </recommendedName>
</protein>
<name>A0A6A4H955_9AGAR</name>
<gene>
    <name evidence="4" type="ORF">BT96DRAFT_828831</name>
</gene>
<dbReference type="Proteomes" id="UP000799118">
    <property type="component" value="Unassembled WGS sequence"/>
</dbReference>
<dbReference type="SMART" id="SM00066">
    <property type="entry name" value="GAL4"/>
    <property type="match status" value="1"/>
</dbReference>
<sequence>RRRHRAILSCLNCYTSKRMCDRRRPNCARCIEMGLTGRCVYEVDESSQHISNQDRCSKLRKRVAELESEIQEVRMSSKSV</sequence>
<evidence type="ECO:0000313" key="4">
    <source>
        <dbReference type="EMBL" id="KAE9393705.1"/>
    </source>
</evidence>
<dbReference type="InterPro" id="IPR050613">
    <property type="entry name" value="Sec_Metabolite_Reg"/>
</dbReference>
<feature type="domain" description="Zn(2)-C6 fungal-type" evidence="3">
    <location>
        <begin position="9"/>
        <end position="41"/>
    </location>
</feature>
<proteinExistence type="predicted"/>
<dbReference type="PANTHER" id="PTHR31001">
    <property type="entry name" value="UNCHARACTERIZED TRANSCRIPTIONAL REGULATORY PROTEIN"/>
    <property type="match status" value="1"/>
</dbReference>
<evidence type="ECO:0000313" key="5">
    <source>
        <dbReference type="Proteomes" id="UP000799118"/>
    </source>
</evidence>
<dbReference type="EMBL" id="ML769566">
    <property type="protein sequence ID" value="KAE9393705.1"/>
    <property type="molecule type" value="Genomic_DNA"/>
</dbReference>
<dbReference type="GO" id="GO:0005634">
    <property type="term" value="C:nucleus"/>
    <property type="evidence" value="ECO:0007669"/>
    <property type="project" value="UniProtKB-SubCell"/>
</dbReference>
<keyword evidence="2" id="KW-0539">Nucleus</keyword>
<dbReference type="InterPro" id="IPR001138">
    <property type="entry name" value="Zn2Cys6_DnaBD"/>
</dbReference>
<dbReference type="SUPFAM" id="SSF57701">
    <property type="entry name" value="Zn2/Cys6 DNA-binding domain"/>
    <property type="match status" value="1"/>
</dbReference>
<evidence type="ECO:0000256" key="2">
    <source>
        <dbReference type="ARBA" id="ARBA00023242"/>
    </source>
</evidence>
<evidence type="ECO:0000259" key="3">
    <source>
        <dbReference type="PROSITE" id="PS50048"/>
    </source>
</evidence>
<accession>A0A6A4H955</accession>
<evidence type="ECO:0000256" key="1">
    <source>
        <dbReference type="ARBA" id="ARBA00004123"/>
    </source>
</evidence>
<reference evidence="4" key="1">
    <citation type="journal article" date="2019" name="Environ. Microbiol.">
        <title>Fungal ecological strategies reflected in gene transcription - a case study of two litter decomposers.</title>
        <authorList>
            <person name="Barbi F."/>
            <person name="Kohler A."/>
            <person name="Barry K."/>
            <person name="Baskaran P."/>
            <person name="Daum C."/>
            <person name="Fauchery L."/>
            <person name="Ihrmark K."/>
            <person name="Kuo A."/>
            <person name="LaButti K."/>
            <person name="Lipzen A."/>
            <person name="Morin E."/>
            <person name="Grigoriev I.V."/>
            <person name="Henrissat B."/>
            <person name="Lindahl B."/>
            <person name="Martin F."/>
        </authorList>
    </citation>
    <scope>NUCLEOTIDE SEQUENCE</scope>
    <source>
        <strain evidence="4">JB14</strain>
    </source>
</reference>
<dbReference type="Gene3D" id="4.10.240.10">
    <property type="entry name" value="Zn(2)-C6 fungal-type DNA-binding domain"/>
    <property type="match status" value="1"/>
</dbReference>
<dbReference type="AlphaFoldDB" id="A0A6A4H955"/>
<keyword evidence="5" id="KW-1185">Reference proteome</keyword>